<dbReference type="InterPro" id="IPR013783">
    <property type="entry name" value="Ig-like_fold"/>
</dbReference>
<dbReference type="Gene3D" id="2.60.40.10">
    <property type="entry name" value="Immunoglobulins"/>
    <property type="match status" value="1"/>
</dbReference>
<name>A0A5J4RUN6_9EUKA</name>
<evidence type="ECO:0000313" key="2">
    <source>
        <dbReference type="Proteomes" id="UP000324800"/>
    </source>
</evidence>
<dbReference type="Proteomes" id="UP000324800">
    <property type="component" value="Unassembled WGS sequence"/>
</dbReference>
<dbReference type="SUPFAM" id="SSF81296">
    <property type="entry name" value="E set domains"/>
    <property type="match status" value="1"/>
</dbReference>
<comment type="caution">
    <text evidence="1">The sequence shown here is derived from an EMBL/GenBank/DDBJ whole genome shotgun (WGS) entry which is preliminary data.</text>
</comment>
<dbReference type="AlphaFoldDB" id="A0A5J4RUN6"/>
<dbReference type="InterPro" id="IPR014756">
    <property type="entry name" value="Ig_E-set"/>
</dbReference>
<proteinExistence type="predicted"/>
<organism evidence="1 2">
    <name type="scientific">Streblomastix strix</name>
    <dbReference type="NCBI Taxonomy" id="222440"/>
    <lineage>
        <taxon>Eukaryota</taxon>
        <taxon>Metamonada</taxon>
        <taxon>Preaxostyla</taxon>
        <taxon>Oxymonadida</taxon>
        <taxon>Streblomastigidae</taxon>
        <taxon>Streblomastix</taxon>
    </lineage>
</organism>
<evidence type="ECO:0000313" key="1">
    <source>
        <dbReference type="EMBL" id="KAA6337142.1"/>
    </source>
</evidence>
<protein>
    <submittedName>
        <fullName evidence="1">Uncharacterized protein</fullName>
    </submittedName>
</protein>
<feature type="non-terminal residue" evidence="1">
    <location>
        <position position="101"/>
    </location>
</feature>
<reference evidence="1 2" key="1">
    <citation type="submission" date="2019-03" db="EMBL/GenBank/DDBJ databases">
        <title>Single cell metagenomics reveals metabolic interactions within the superorganism composed of flagellate Streblomastix strix and complex community of Bacteroidetes bacteria on its surface.</title>
        <authorList>
            <person name="Treitli S.C."/>
            <person name="Kolisko M."/>
            <person name="Husnik F."/>
            <person name="Keeling P."/>
            <person name="Hampl V."/>
        </authorList>
    </citation>
    <scope>NUCLEOTIDE SEQUENCE [LARGE SCALE GENOMIC DNA]</scope>
    <source>
        <strain evidence="1">ST1C</strain>
    </source>
</reference>
<accession>A0A5J4RUN6</accession>
<gene>
    <name evidence="1" type="ORF">EZS28_052816</name>
</gene>
<sequence>MPKFVVIFPIIKGTNQVECCGSWDGWQKLTQLHFDQIRNIWIEDIQLECGQFEVKFLRNAYDWVVTDLLAIRPAYGIEGPANIITVHKKLSNEQNSGTSLT</sequence>
<dbReference type="EMBL" id="SNRW01041475">
    <property type="protein sequence ID" value="KAA6337142.1"/>
    <property type="molecule type" value="Genomic_DNA"/>
</dbReference>